<reference evidence="4" key="1">
    <citation type="submission" date="2021-01" db="EMBL/GenBank/DDBJ databases">
        <authorList>
            <person name="Corre E."/>
            <person name="Pelletier E."/>
            <person name="Niang G."/>
            <person name="Scheremetjew M."/>
            <person name="Finn R."/>
            <person name="Kale V."/>
            <person name="Holt S."/>
            <person name="Cochrane G."/>
            <person name="Meng A."/>
            <person name="Brown T."/>
            <person name="Cohen L."/>
        </authorList>
    </citation>
    <scope>NUCLEOTIDE SEQUENCE</scope>
    <source>
        <strain evidence="4">Isolate 1302-5</strain>
    </source>
</reference>
<evidence type="ECO:0000256" key="1">
    <source>
        <dbReference type="ARBA" id="ARBA00007727"/>
    </source>
</evidence>
<proteinExistence type="inferred from homology"/>
<sequence>MNTSLVLLFALGGTAVLILNAFRDGVSLSQRSLPALYAAGGDESGTCASRRGASGGHWEKDVVFAQDQQYHPMVPNRMGKRSNDAHKPDPSDPENTKYRAPTTYFWRDSPETEEECGRLIPLHRAEFCRVAERLELDRILFVGDSLTYGMSYALRAQVGIKAKIPNKILVDGVEILQDDHWNVTHVCRSGRKVIIEEHRSDHLNDELGFPAEKRRLPVLRHWIDNYLDFSGKTLLVVNTGAHFPARPQLDYRSVMDWFFDDLLSEKFDRPDDIVIMRTTPPGHPDCTTAVRPHASEEEFLASFRPENIPIKKNRLRTSQYRWDTFDDMDAYMKEKVAQHKSRREIHLGPGPGPAVHLLDVVPLTRLRPDGHVSGPDNLDPLGKPEFDCLHYALPGPIDWWNNLMFANLADLPPANAAPATSADGLPAAPPQT</sequence>
<dbReference type="GO" id="GO:0016413">
    <property type="term" value="F:O-acetyltransferase activity"/>
    <property type="evidence" value="ECO:0007669"/>
    <property type="project" value="InterPro"/>
</dbReference>
<dbReference type="AlphaFoldDB" id="A0A7S4HSR3"/>
<organism evidence="4">
    <name type="scientific">Odontella aurita</name>
    <dbReference type="NCBI Taxonomy" id="265563"/>
    <lineage>
        <taxon>Eukaryota</taxon>
        <taxon>Sar</taxon>
        <taxon>Stramenopiles</taxon>
        <taxon>Ochrophyta</taxon>
        <taxon>Bacillariophyta</taxon>
        <taxon>Mediophyceae</taxon>
        <taxon>Biddulphiophycidae</taxon>
        <taxon>Eupodiscales</taxon>
        <taxon>Odontellaceae</taxon>
        <taxon>Odontella</taxon>
    </lineage>
</organism>
<dbReference type="InterPro" id="IPR026057">
    <property type="entry name" value="TBL_C"/>
</dbReference>
<feature type="domain" description="Trichome birefringence-like C-terminal" evidence="3">
    <location>
        <begin position="297"/>
        <end position="406"/>
    </location>
</feature>
<dbReference type="InterPro" id="IPR029962">
    <property type="entry name" value="TBL"/>
</dbReference>
<evidence type="ECO:0000256" key="2">
    <source>
        <dbReference type="SAM" id="MobiDB-lite"/>
    </source>
</evidence>
<evidence type="ECO:0000313" key="4">
    <source>
        <dbReference type="EMBL" id="CAE2207948.1"/>
    </source>
</evidence>
<evidence type="ECO:0000259" key="3">
    <source>
        <dbReference type="Pfam" id="PF13839"/>
    </source>
</evidence>
<feature type="region of interest" description="Disordered" evidence="2">
    <location>
        <begin position="73"/>
        <end position="99"/>
    </location>
</feature>
<dbReference type="PANTHER" id="PTHR32285">
    <property type="entry name" value="PROTEIN TRICHOME BIREFRINGENCE-LIKE 9-RELATED"/>
    <property type="match status" value="1"/>
</dbReference>
<comment type="similarity">
    <text evidence="1">Belongs to the PC-esterase family. TBL subfamily.</text>
</comment>
<gene>
    <name evidence="4" type="ORF">OAUR00152_LOCUS3419</name>
</gene>
<dbReference type="PANTHER" id="PTHR32285:SF48">
    <property type="entry name" value="PROTEIN TRICHOME BIREFRINGENCE-LIKE 19"/>
    <property type="match status" value="1"/>
</dbReference>
<accession>A0A7S4HSR3</accession>
<feature type="compositionally biased region" description="Basic and acidic residues" evidence="2">
    <location>
        <begin position="81"/>
        <end position="97"/>
    </location>
</feature>
<dbReference type="Pfam" id="PF13839">
    <property type="entry name" value="PC-Esterase"/>
    <property type="match status" value="1"/>
</dbReference>
<protein>
    <recommendedName>
        <fullName evidence="3">Trichome birefringence-like C-terminal domain-containing protein</fullName>
    </recommendedName>
</protein>
<name>A0A7S4HSR3_9STRA</name>
<dbReference type="EMBL" id="HBKQ01004947">
    <property type="protein sequence ID" value="CAE2207948.1"/>
    <property type="molecule type" value="Transcribed_RNA"/>
</dbReference>